<dbReference type="PANTHER" id="PTHR33318">
    <property type="entry name" value="ASPARTYL/GLUTAMYL-TRNA(ASN/GLN) AMIDOTRANSFERASE SUBUNIT"/>
    <property type="match status" value="1"/>
</dbReference>
<feature type="compositionally biased region" description="Polar residues" evidence="1">
    <location>
        <begin position="355"/>
        <end position="368"/>
    </location>
</feature>
<dbReference type="InterPro" id="IPR039300">
    <property type="entry name" value="JASON"/>
</dbReference>
<evidence type="ECO:0000256" key="1">
    <source>
        <dbReference type="SAM" id="MobiDB-lite"/>
    </source>
</evidence>
<reference evidence="3" key="1">
    <citation type="journal article" date="2021" name="J. Hered.">
        <title>Genome Assembly of Salicaceae Populus deltoides (Eastern Cottonwood) I-69 Based on Nanopore Sequencing and Hi-C Technologies.</title>
        <authorList>
            <person name="Bai S."/>
            <person name="Wu H."/>
            <person name="Zhang J."/>
            <person name="Pan Z."/>
            <person name="Zhao W."/>
            <person name="Li Z."/>
            <person name="Tong C."/>
        </authorList>
    </citation>
    <scope>NUCLEOTIDE SEQUENCE</scope>
    <source>
        <tissue evidence="3">Leaf</tissue>
    </source>
</reference>
<keyword evidence="2" id="KW-0472">Membrane</keyword>
<feature type="region of interest" description="Disordered" evidence="1">
    <location>
        <begin position="144"/>
        <end position="168"/>
    </location>
</feature>
<feature type="region of interest" description="Disordered" evidence="1">
    <location>
        <begin position="247"/>
        <end position="274"/>
    </location>
</feature>
<evidence type="ECO:0000313" key="4">
    <source>
        <dbReference type="Proteomes" id="UP000807159"/>
    </source>
</evidence>
<feature type="region of interest" description="Disordered" evidence="1">
    <location>
        <begin position="196"/>
        <end position="224"/>
    </location>
</feature>
<proteinExistence type="predicted"/>
<protein>
    <submittedName>
        <fullName evidence="3">Uncharacterized protein</fullName>
    </submittedName>
</protein>
<organism evidence="3 4">
    <name type="scientific">Populus deltoides</name>
    <name type="common">Eastern poplar</name>
    <name type="synonym">Eastern cottonwood</name>
    <dbReference type="NCBI Taxonomy" id="3696"/>
    <lineage>
        <taxon>Eukaryota</taxon>
        <taxon>Viridiplantae</taxon>
        <taxon>Streptophyta</taxon>
        <taxon>Embryophyta</taxon>
        <taxon>Tracheophyta</taxon>
        <taxon>Spermatophyta</taxon>
        <taxon>Magnoliopsida</taxon>
        <taxon>eudicotyledons</taxon>
        <taxon>Gunneridae</taxon>
        <taxon>Pentapetalae</taxon>
        <taxon>rosids</taxon>
        <taxon>fabids</taxon>
        <taxon>Malpighiales</taxon>
        <taxon>Salicaceae</taxon>
        <taxon>Saliceae</taxon>
        <taxon>Populus</taxon>
    </lineage>
</organism>
<keyword evidence="2" id="KW-1133">Transmembrane helix</keyword>
<feature type="region of interest" description="Disordered" evidence="1">
    <location>
        <begin position="298"/>
        <end position="326"/>
    </location>
</feature>
<dbReference type="Proteomes" id="UP000807159">
    <property type="component" value="Chromosome 8"/>
</dbReference>
<feature type="region of interest" description="Disordered" evidence="1">
    <location>
        <begin position="348"/>
        <end position="395"/>
    </location>
</feature>
<keyword evidence="4" id="KW-1185">Reference proteome</keyword>
<evidence type="ECO:0000313" key="3">
    <source>
        <dbReference type="EMBL" id="KAH8500174.1"/>
    </source>
</evidence>
<name>A0A8T2Y503_POPDE</name>
<gene>
    <name evidence="3" type="ORF">H0E87_015425</name>
</gene>
<feature type="transmembrane region" description="Helical" evidence="2">
    <location>
        <begin position="74"/>
        <end position="106"/>
    </location>
</feature>
<accession>A0A8T2Y503</accession>
<keyword evidence="2" id="KW-0812">Transmembrane</keyword>
<feature type="compositionally biased region" description="Basic and acidic residues" evidence="1">
    <location>
        <begin position="308"/>
        <end position="319"/>
    </location>
</feature>
<comment type="caution">
    <text evidence="3">The sequence shown here is derived from an EMBL/GenBank/DDBJ whole genome shotgun (WGS) entry which is preliminary data.</text>
</comment>
<dbReference type="PANTHER" id="PTHR33318:SF16">
    <property type="entry name" value="FK506-BINDING NUCLEAR-LIKE PROTEIN"/>
    <property type="match status" value="1"/>
</dbReference>
<dbReference type="EMBL" id="JACEGQ020000008">
    <property type="protein sequence ID" value="KAH8500174.1"/>
    <property type="molecule type" value="Genomic_DNA"/>
</dbReference>
<feature type="compositionally biased region" description="Acidic residues" evidence="1">
    <location>
        <begin position="202"/>
        <end position="224"/>
    </location>
</feature>
<dbReference type="AlphaFoldDB" id="A0A8T2Y503"/>
<evidence type="ECO:0000256" key="2">
    <source>
        <dbReference type="SAM" id="Phobius"/>
    </source>
</evidence>
<sequence length="395" mass="45011">MGCFLGCFCLSSRRKRRKPASRDQKLGRYEPLDSVSTDFGTAGNSITSEAELRSLINSSVPVTQFSHILQSFNFLLYFSVLWVSLFVFILCLVKIGFFGECVFFFFDSKRPKESLNYKVRKKVSFNLNVKTYEPIPKEECRNDYWESDEEETDKVAAKERQSSSISEGDSSAFKMASYPSNYRYRNCVDSYDEEYEIPREESDLDDEEEEVDEEYEDDDNNGCDIDELRVNQKELFGQFSSLSVSSQKRNSLTKLGEEGTTENLKPLGDSNEGGLRSRQYVHSVLKPVENLSQWKAVKAKGTQPPKQQRKENVASEHHPPLSSLSNISHSTALMQEIAVDASLSNWVVPPDSYQKKTASNDVETNPSKKSLFDSTYPWRNKEDTHISDNANSETS</sequence>
<dbReference type="GO" id="GO:0007142">
    <property type="term" value="P:male meiosis II"/>
    <property type="evidence" value="ECO:0007669"/>
    <property type="project" value="InterPro"/>
</dbReference>